<dbReference type="InterPro" id="IPR007791">
    <property type="entry name" value="DjlA_N"/>
</dbReference>
<gene>
    <name evidence="2" type="ORF">DFR27_2228</name>
</gene>
<dbReference type="OrthoDB" id="5294347at2"/>
<dbReference type="EMBL" id="REFJ01000005">
    <property type="protein sequence ID" value="RMA78888.1"/>
    <property type="molecule type" value="Genomic_DNA"/>
</dbReference>
<proteinExistence type="predicted"/>
<dbReference type="AlphaFoldDB" id="A0A3M0A7V2"/>
<dbReference type="Gene3D" id="1.10.3680.10">
    <property type="entry name" value="TerB-like"/>
    <property type="match status" value="1"/>
</dbReference>
<accession>A0A3M0A7V2</accession>
<comment type="caution">
    <text evidence="2">The sequence shown here is derived from an EMBL/GenBank/DDBJ whole genome shotgun (WGS) entry which is preliminary data.</text>
</comment>
<dbReference type="CDD" id="cd07313">
    <property type="entry name" value="terB_like_2"/>
    <property type="match status" value="1"/>
</dbReference>
<evidence type="ECO:0000313" key="2">
    <source>
        <dbReference type="EMBL" id="RMA78888.1"/>
    </source>
</evidence>
<name>A0A3M0A7V2_9GAMM</name>
<dbReference type="InterPro" id="IPR029024">
    <property type="entry name" value="TerB-like"/>
</dbReference>
<feature type="domain" description="Co-chaperone DjlA N-terminal" evidence="1">
    <location>
        <begin position="25"/>
        <end position="140"/>
    </location>
</feature>
<evidence type="ECO:0000313" key="3">
    <source>
        <dbReference type="Proteomes" id="UP000267187"/>
    </source>
</evidence>
<organism evidence="2 3">
    <name type="scientific">Umboniibacter marinipuniceus</name>
    <dbReference type="NCBI Taxonomy" id="569599"/>
    <lineage>
        <taxon>Bacteria</taxon>
        <taxon>Pseudomonadati</taxon>
        <taxon>Pseudomonadota</taxon>
        <taxon>Gammaproteobacteria</taxon>
        <taxon>Cellvibrionales</taxon>
        <taxon>Cellvibrionaceae</taxon>
        <taxon>Umboniibacter</taxon>
    </lineage>
</organism>
<reference evidence="2 3" key="1">
    <citation type="submission" date="2018-10" db="EMBL/GenBank/DDBJ databases">
        <title>Genomic Encyclopedia of Type Strains, Phase IV (KMG-IV): sequencing the most valuable type-strain genomes for metagenomic binning, comparative biology and taxonomic classification.</title>
        <authorList>
            <person name="Goeker M."/>
        </authorList>
    </citation>
    <scope>NUCLEOTIDE SEQUENCE [LARGE SCALE GENOMIC DNA]</scope>
    <source>
        <strain evidence="2 3">DSM 25080</strain>
    </source>
</reference>
<sequence length="146" mass="16788">MFKALKALLEPTETQPTPTSRDVESASAALMIMLAIADSHFDDRERQMVVKLIKERSELDDAELNMLISEAEQAATSATSIYEFSQQLNKVLVYEDRVKVVRGMWEVAYADGVIDKYEEHLIRRVCDLMYVSHQDFIQTRNSVRDQ</sequence>
<dbReference type="Pfam" id="PF05099">
    <property type="entry name" value="TerB"/>
    <property type="match status" value="1"/>
</dbReference>
<dbReference type="Proteomes" id="UP000267187">
    <property type="component" value="Unassembled WGS sequence"/>
</dbReference>
<dbReference type="RefSeq" id="WP_121877523.1">
    <property type="nucleotide sequence ID" value="NZ_REFJ01000005.1"/>
</dbReference>
<protein>
    <submittedName>
        <fullName evidence="2">Putative tellurite resistance protein B-like protein</fullName>
    </submittedName>
</protein>
<keyword evidence="3" id="KW-1185">Reference proteome</keyword>
<dbReference type="SUPFAM" id="SSF158682">
    <property type="entry name" value="TerB-like"/>
    <property type="match status" value="1"/>
</dbReference>
<evidence type="ECO:0000259" key="1">
    <source>
        <dbReference type="Pfam" id="PF05099"/>
    </source>
</evidence>